<dbReference type="Pfam" id="PF17762">
    <property type="entry name" value="HTH_ParB"/>
    <property type="match status" value="1"/>
</dbReference>
<dbReference type="SUPFAM" id="SSF109709">
    <property type="entry name" value="KorB DNA-binding domain-like"/>
    <property type="match status" value="1"/>
</dbReference>
<dbReference type="SUPFAM" id="SSF110849">
    <property type="entry name" value="ParB/Sulfiredoxin"/>
    <property type="match status" value="1"/>
</dbReference>
<dbReference type="PANTHER" id="PTHR33375">
    <property type="entry name" value="CHROMOSOME-PARTITIONING PROTEIN PARB-RELATED"/>
    <property type="match status" value="1"/>
</dbReference>
<organism evidence="5">
    <name type="scientific">Cupriavidus taiwanensis</name>
    <dbReference type="NCBI Taxonomy" id="164546"/>
    <lineage>
        <taxon>Bacteria</taxon>
        <taxon>Pseudomonadati</taxon>
        <taxon>Pseudomonadota</taxon>
        <taxon>Betaproteobacteria</taxon>
        <taxon>Burkholderiales</taxon>
        <taxon>Burkholderiaceae</taxon>
        <taxon>Cupriavidus</taxon>
    </lineage>
</organism>
<sequence>MPVPTPERRAGARLLIGEGEFGYPFNAFRVQDASTFAPFGASFCSLVASRFAGPAHLSIPPGTCSRCGNGFPIPSRRTQKMQNPTVVIGKIRPGRNPRKYFDPVQMAELTESIRLDGVVQPILIRPIEDDENGHEYEVVAGERRYRAALAAHGEEYQIPVTLKVLTDADADRLALIENVQRADMAPSEEAVAASHIVGLLKGNRDEAARVLGWSRSTLDKRLALLNCSESVLEALNTRVIQLGHAELLATLAKDKQDKLLPVIVSEKKSVVELKKTIEAAACSLESAIFDKSDCAACPHNSSLQTEMFGEAIATGNCTNRACYNEKNDRKLEGIAYGLKEEFPIVRIVRTGDNHTRIQLKVDGPTGVGEEQAKACHACQNFGAAVSGLPDSMGKVFSGQCFDTACNQQKVAARIKAERDAAKAPAGKQGAGKPAAATKGDKSSAAAEKPVTVISESEKVKQYRTELWRKALRKEVAQNAEQANAYLLSIAMHGLSRNISGDVMGKFFEKLTEQKPSSTLQGCLTAVHGMGVGRRQQLTIGMTVAAIDGMEVSNLRELCRYHKLDLRHHWNLQKSQDFLEMLTKSEMKVLADELGIRKVLGDGFAKLFGKSKAEVVAGLLAVNGFDYNGKVPKVLGY</sequence>
<dbReference type="NCBIfam" id="TIGR03734">
    <property type="entry name" value="PRTRC_parB"/>
    <property type="match status" value="1"/>
</dbReference>
<proteinExistence type="inferred from homology"/>
<dbReference type="Pfam" id="PF02195">
    <property type="entry name" value="ParB_N"/>
    <property type="match status" value="1"/>
</dbReference>
<dbReference type="InterPro" id="IPR036086">
    <property type="entry name" value="ParB/Sulfiredoxin_sf"/>
</dbReference>
<dbReference type="GO" id="GO:0043565">
    <property type="term" value="F:sequence-specific DNA binding"/>
    <property type="evidence" value="ECO:0007669"/>
    <property type="project" value="InterPro"/>
</dbReference>
<keyword evidence="5" id="KW-0614">Plasmid</keyword>
<dbReference type="InterPro" id="IPR003115">
    <property type="entry name" value="ParB_N"/>
</dbReference>
<geneLocation type="plasmid" evidence="5">
    <name>I</name>
</geneLocation>
<protein>
    <submittedName>
        <fullName evidence="5">Partitioning protein</fullName>
    </submittedName>
</protein>
<dbReference type="InterPro" id="IPR050336">
    <property type="entry name" value="Chromosome_partition/occlusion"/>
</dbReference>
<evidence type="ECO:0000256" key="1">
    <source>
        <dbReference type="ARBA" id="ARBA00006295"/>
    </source>
</evidence>
<dbReference type="InterPro" id="IPR041468">
    <property type="entry name" value="HTH_ParB/Spo0J"/>
</dbReference>
<comment type="similarity">
    <text evidence="1">Belongs to the ParB family.</text>
</comment>
<evidence type="ECO:0000256" key="3">
    <source>
        <dbReference type="SAM" id="MobiDB-lite"/>
    </source>
</evidence>
<name>A0A375HEQ9_9BURK</name>
<feature type="domain" description="ParB-like N-terminal" evidence="4">
    <location>
        <begin position="84"/>
        <end position="179"/>
    </location>
</feature>
<keyword evidence="2" id="KW-0159">Chromosome partition</keyword>
<feature type="compositionally biased region" description="Low complexity" evidence="3">
    <location>
        <begin position="422"/>
        <end position="437"/>
    </location>
</feature>
<dbReference type="PANTHER" id="PTHR33375:SF1">
    <property type="entry name" value="CHROMOSOME-PARTITIONING PROTEIN PARB-RELATED"/>
    <property type="match status" value="1"/>
</dbReference>
<dbReference type="GO" id="GO:0005694">
    <property type="term" value="C:chromosome"/>
    <property type="evidence" value="ECO:0007669"/>
    <property type="project" value="TreeGrafter"/>
</dbReference>
<dbReference type="EMBL" id="LT984809">
    <property type="protein sequence ID" value="SPD49358.1"/>
    <property type="molecule type" value="Genomic_DNA"/>
</dbReference>
<dbReference type="Gene3D" id="1.10.10.2830">
    <property type="match status" value="1"/>
</dbReference>
<dbReference type="AlphaFoldDB" id="A0A375HEQ9"/>
<gene>
    <name evidence="5" type="ORF">CBM2612_P0703</name>
</gene>
<accession>A0A375HEQ9</accession>
<evidence type="ECO:0000313" key="5">
    <source>
        <dbReference type="EMBL" id="SPD49358.1"/>
    </source>
</evidence>
<dbReference type="GO" id="GO:0007059">
    <property type="term" value="P:chromosome segregation"/>
    <property type="evidence" value="ECO:0007669"/>
    <property type="project" value="UniProtKB-KW"/>
</dbReference>
<dbReference type="InterPro" id="IPR022396">
    <property type="entry name" value="PRTRC_ParB"/>
</dbReference>
<reference evidence="5" key="1">
    <citation type="submission" date="2018-01" db="EMBL/GenBank/DDBJ databases">
        <authorList>
            <person name="Gaut B.S."/>
            <person name="Morton B.R."/>
            <person name="Clegg M.T."/>
            <person name="Duvall M.R."/>
        </authorList>
    </citation>
    <scope>NUCLEOTIDE SEQUENCE</scope>
    <source>
        <strain evidence="5">Cupriavidus taiwanensis STM 8555</strain>
    </source>
</reference>
<dbReference type="InterPro" id="IPR004437">
    <property type="entry name" value="ParB/RepB/Spo0J"/>
</dbReference>
<feature type="region of interest" description="Disordered" evidence="3">
    <location>
        <begin position="421"/>
        <end position="449"/>
    </location>
</feature>
<dbReference type="SMART" id="SM00470">
    <property type="entry name" value="ParB"/>
    <property type="match status" value="1"/>
</dbReference>
<evidence type="ECO:0000259" key="4">
    <source>
        <dbReference type="SMART" id="SM00470"/>
    </source>
</evidence>
<dbReference type="Gene3D" id="3.90.1530.30">
    <property type="match status" value="1"/>
</dbReference>
<evidence type="ECO:0000256" key="2">
    <source>
        <dbReference type="ARBA" id="ARBA00022829"/>
    </source>
</evidence>
<dbReference type="NCBIfam" id="TIGR00180">
    <property type="entry name" value="parB_part"/>
    <property type="match status" value="1"/>
</dbReference>